<evidence type="ECO:0000313" key="6">
    <source>
        <dbReference type="EMBL" id="KAA4756671.1"/>
    </source>
</evidence>
<keyword evidence="2 5" id="KW-0812">Transmembrane</keyword>
<name>A0A5M5Q897_BACFG</name>
<protein>
    <submittedName>
        <fullName evidence="6">DoxX family protein</fullName>
    </submittedName>
</protein>
<feature type="transmembrane region" description="Helical" evidence="5">
    <location>
        <begin position="142"/>
        <end position="163"/>
    </location>
</feature>
<evidence type="ECO:0000256" key="4">
    <source>
        <dbReference type="ARBA" id="ARBA00023136"/>
    </source>
</evidence>
<comment type="caution">
    <text evidence="6">The sequence shown here is derived from an EMBL/GenBank/DDBJ whole genome shotgun (WGS) entry which is preliminary data.</text>
</comment>
<keyword evidence="4 5" id="KW-0472">Membrane</keyword>
<dbReference type="InterPro" id="IPR032808">
    <property type="entry name" value="DoxX"/>
</dbReference>
<accession>A0A5M5Q897</accession>
<dbReference type="GO" id="GO:0016020">
    <property type="term" value="C:membrane"/>
    <property type="evidence" value="ECO:0007669"/>
    <property type="project" value="UniProtKB-SubCell"/>
</dbReference>
<dbReference type="Proteomes" id="UP000479773">
    <property type="component" value="Unassembled WGS sequence"/>
</dbReference>
<evidence type="ECO:0000313" key="7">
    <source>
        <dbReference type="Proteomes" id="UP000479773"/>
    </source>
</evidence>
<dbReference type="Pfam" id="PF07681">
    <property type="entry name" value="DoxX"/>
    <property type="match status" value="1"/>
</dbReference>
<evidence type="ECO:0000256" key="2">
    <source>
        <dbReference type="ARBA" id="ARBA00022692"/>
    </source>
</evidence>
<feature type="transmembrane region" description="Helical" evidence="5">
    <location>
        <begin position="78"/>
        <end position="98"/>
    </location>
</feature>
<reference evidence="6 7" key="1">
    <citation type="journal article" date="2019" name="Nat. Med.">
        <title>A library of human gut bacterial isolates paired with longitudinal multiomics data enables mechanistic microbiome research.</title>
        <authorList>
            <person name="Poyet M."/>
            <person name="Groussin M."/>
            <person name="Gibbons S.M."/>
            <person name="Avila-Pacheco J."/>
            <person name="Jiang X."/>
            <person name="Kearney S.M."/>
            <person name="Perrotta A.R."/>
            <person name="Berdy B."/>
            <person name="Zhao S."/>
            <person name="Lieberman T.D."/>
            <person name="Swanson P.K."/>
            <person name="Smith M."/>
            <person name="Roesemann S."/>
            <person name="Alexander J.E."/>
            <person name="Rich S.A."/>
            <person name="Livny J."/>
            <person name="Vlamakis H."/>
            <person name="Clish C."/>
            <person name="Bullock K."/>
            <person name="Deik A."/>
            <person name="Scott J."/>
            <person name="Pierce K.A."/>
            <person name="Xavier R.J."/>
            <person name="Alm E.J."/>
        </authorList>
    </citation>
    <scope>NUCLEOTIDE SEQUENCE [LARGE SCALE GENOMIC DNA]</scope>
    <source>
        <strain evidence="6 7">BIOML-A106</strain>
    </source>
</reference>
<comment type="subcellular location">
    <subcellularLocation>
        <location evidence="1">Membrane</location>
        <topology evidence="1">Multi-pass membrane protein</topology>
    </subcellularLocation>
</comment>
<proteinExistence type="predicted"/>
<feature type="transmembrane region" description="Helical" evidence="5">
    <location>
        <begin position="30"/>
        <end position="48"/>
    </location>
</feature>
<keyword evidence="3 5" id="KW-1133">Transmembrane helix</keyword>
<gene>
    <name evidence="6" type="ORF">F3B44_00700</name>
</gene>
<evidence type="ECO:0000256" key="3">
    <source>
        <dbReference type="ARBA" id="ARBA00022989"/>
    </source>
</evidence>
<dbReference type="EMBL" id="VWEQ01000001">
    <property type="protein sequence ID" value="KAA4756671.1"/>
    <property type="molecule type" value="Genomic_DNA"/>
</dbReference>
<feature type="transmembrane region" description="Helical" evidence="5">
    <location>
        <begin position="119"/>
        <end position="136"/>
    </location>
</feature>
<sequence length="168" mass="19109">MMLPYGYGKIVNYDRYAADFFGDPIGIGDIPSLWLTIFAQTICPIMLLVGFQTRLAASVLAFNMMIAVKFHFFDSFNIKVLPALFLGLYLIQLLLGAGKYSLDYFLFSKRKIRISKNETKGILLYLVICGISWFVLANYFTGLVSVCLIVLAITLYLFSLYYIKDNEL</sequence>
<dbReference type="AlphaFoldDB" id="A0A5M5Q897"/>
<feature type="transmembrane region" description="Helical" evidence="5">
    <location>
        <begin position="55"/>
        <end position="72"/>
    </location>
</feature>
<evidence type="ECO:0000256" key="1">
    <source>
        <dbReference type="ARBA" id="ARBA00004141"/>
    </source>
</evidence>
<organism evidence="6 7">
    <name type="scientific">Bacteroides fragilis</name>
    <dbReference type="NCBI Taxonomy" id="817"/>
    <lineage>
        <taxon>Bacteria</taxon>
        <taxon>Pseudomonadati</taxon>
        <taxon>Bacteroidota</taxon>
        <taxon>Bacteroidia</taxon>
        <taxon>Bacteroidales</taxon>
        <taxon>Bacteroidaceae</taxon>
        <taxon>Bacteroides</taxon>
    </lineage>
</organism>
<evidence type="ECO:0000256" key="5">
    <source>
        <dbReference type="SAM" id="Phobius"/>
    </source>
</evidence>